<dbReference type="eggNOG" id="COG4912">
    <property type="taxonomic scope" value="Bacteria"/>
</dbReference>
<dbReference type="PANTHER" id="PTHR34070">
    <property type="entry name" value="ARMADILLO-TYPE FOLD"/>
    <property type="match status" value="1"/>
</dbReference>
<dbReference type="InterPro" id="IPR016024">
    <property type="entry name" value="ARM-type_fold"/>
</dbReference>
<dbReference type="Pfam" id="PF08713">
    <property type="entry name" value="DNA_alkylation"/>
    <property type="match status" value="1"/>
</dbReference>
<name>A0A1I2PRS0_9CLOT</name>
<sequence>MNLMSNFIVYVKKHLDNLTLTFGGEHIKTVEIRKLSNNLYRELDDKSKANVFKICEDLLEEYNWAMGVIAYDFAYRVRKQYDDNTFSIFESWLIKYVRGWGDCDDFCTHAFGELLIQKPECFHKIISWTNREEFWMRRAAAVILIPSINQNKYSKLEPFLISDKLIKDDNVLVCKGYGWMLKVLSIKELELVYNYLVNNREIMPRVSFRYAIEKMDKHMKEQLMRL</sequence>
<organism evidence="1 2">
    <name type="scientific">Clostridium cadaveris</name>
    <dbReference type="NCBI Taxonomy" id="1529"/>
    <lineage>
        <taxon>Bacteria</taxon>
        <taxon>Bacillati</taxon>
        <taxon>Bacillota</taxon>
        <taxon>Clostridia</taxon>
        <taxon>Eubacteriales</taxon>
        <taxon>Clostridiaceae</taxon>
        <taxon>Clostridium</taxon>
    </lineage>
</organism>
<gene>
    <name evidence="1" type="ORF">SAMN04487885_13012</name>
</gene>
<dbReference type="AlphaFoldDB" id="A0A1I2PRS0"/>
<dbReference type="Gene3D" id="1.25.10.90">
    <property type="match status" value="1"/>
</dbReference>
<evidence type="ECO:0000313" key="2">
    <source>
        <dbReference type="Proteomes" id="UP000182135"/>
    </source>
</evidence>
<dbReference type="CDD" id="cd06561">
    <property type="entry name" value="AlkD_like"/>
    <property type="match status" value="1"/>
</dbReference>
<keyword evidence="2" id="KW-1185">Reference proteome</keyword>
<dbReference type="EMBL" id="FOOE01000030">
    <property type="protein sequence ID" value="SFG16306.1"/>
    <property type="molecule type" value="Genomic_DNA"/>
</dbReference>
<dbReference type="PANTHER" id="PTHR34070:SF1">
    <property type="entry name" value="DNA ALKYLATION REPAIR PROTEIN"/>
    <property type="match status" value="1"/>
</dbReference>
<evidence type="ECO:0000313" key="1">
    <source>
        <dbReference type="EMBL" id="SFG16306.1"/>
    </source>
</evidence>
<reference evidence="1 2" key="1">
    <citation type="submission" date="2016-10" db="EMBL/GenBank/DDBJ databases">
        <authorList>
            <person name="de Groot N.N."/>
        </authorList>
    </citation>
    <scope>NUCLEOTIDE SEQUENCE [LARGE SCALE GENOMIC DNA]</scope>
    <source>
        <strain evidence="1 2">NLAE-zl-G419</strain>
    </source>
</reference>
<protein>
    <submittedName>
        <fullName evidence="1">3-methyladenine DNA glycosylase AlkD</fullName>
    </submittedName>
</protein>
<proteinExistence type="predicted"/>
<dbReference type="STRING" id="1529.SAMN04487885_13012"/>
<accession>A0A1I2PRS0</accession>
<dbReference type="InterPro" id="IPR014825">
    <property type="entry name" value="DNA_alkylation"/>
</dbReference>
<dbReference type="SUPFAM" id="SSF48371">
    <property type="entry name" value="ARM repeat"/>
    <property type="match status" value="1"/>
</dbReference>
<dbReference type="Proteomes" id="UP000182135">
    <property type="component" value="Unassembled WGS sequence"/>
</dbReference>